<dbReference type="Pfam" id="PF00126">
    <property type="entry name" value="HTH_1"/>
    <property type="match status" value="1"/>
</dbReference>
<dbReference type="PANTHER" id="PTHR30126">
    <property type="entry name" value="HTH-TYPE TRANSCRIPTIONAL REGULATOR"/>
    <property type="match status" value="1"/>
</dbReference>
<dbReference type="InterPro" id="IPR005119">
    <property type="entry name" value="LysR_subst-bd"/>
</dbReference>
<dbReference type="GO" id="GO:0003700">
    <property type="term" value="F:DNA-binding transcription factor activity"/>
    <property type="evidence" value="ECO:0007669"/>
    <property type="project" value="InterPro"/>
</dbReference>
<proteinExistence type="inferred from homology"/>
<dbReference type="NCBIfam" id="NF040786">
    <property type="entry name" value="LysR_Sec_metab"/>
    <property type="match status" value="1"/>
</dbReference>
<dbReference type="RefSeq" id="WP_071390478.1">
    <property type="nucleotide sequence ID" value="NZ_MLQS01000023.1"/>
</dbReference>
<keyword evidence="4" id="KW-0804">Transcription</keyword>
<evidence type="ECO:0000256" key="2">
    <source>
        <dbReference type="ARBA" id="ARBA00023015"/>
    </source>
</evidence>
<dbReference type="AlphaFoldDB" id="A0A1S2M3I2"/>
<dbReference type="SUPFAM" id="SSF46785">
    <property type="entry name" value="Winged helix' DNA-binding domain"/>
    <property type="match status" value="1"/>
</dbReference>
<evidence type="ECO:0000313" key="7">
    <source>
        <dbReference type="Proteomes" id="UP000180057"/>
    </source>
</evidence>
<dbReference type="STRING" id="472963.BKP45_14870"/>
<accession>A0A1S2M3I2</accession>
<evidence type="ECO:0000256" key="4">
    <source>
        <dbReference type="ARBA" id="ARBA00023163"/>
    </source>
</evidence>
<comment type="caution">
    <text evidence="6">The sequence shown here is derived from an EMBL/GenBank/DDBJ whole genome shotgun (WGS) entry which is preliminary data.</text>
</comment>
<feature type="domain" description="HTH lysR-type" evidence="5">
    <location>
        <begin position="1"/>
        <end position="56"/>
    </location>
</feature>
<evidence type="ECO:0000256" key="1">
    <source>
        <dbReference type="ARBA" id="ARBA00009437"/>
    </source>
</evidence>
<dbReference type="EMBL" id="MLQS01000023">
    <property type="protein sequence ID" value="OIJ19003.1"/>
    <property type="molecule type" value="Genomic_DNA"/>
</dbReference>
<organism evidence="6 7">
    <name type="scientific">Anaerobacillus alkalidiazotrophicus</name>
    <dbReference type="NCBI Taxonomy" id="472963"/>
    <lineage>
        <taxon>Bacteria</taxon>
        <taxon>Bacillati</taxon>
        <taxon>Bacillota</taxon>
        <taxon>Bacilli</taxon>
        <taxon>Bacillales</taxon>
        <taxon>Bacillaceae</taxon>
        <taxon>Anaerobacillus</taxon>
    </lineage>
</organism>
<dbReference type="InterPro" id="IPR036388">
    <property type="entry name" value="WH-like_DNA-bd_sf"/>
</dbReference>
<comment type="similarity">
    <text evidence="1">Belongs to the LysR transcriptional regulatory family.</text>
</comment>
<dbReference type="Pfam" id="PF03466">
    <property type="entry name" value="LysR_substrate"/>
    <property type="match status" value="1"/>
</dbReference>
<sequence length="291" mass="32501">MNLKRIKTFMMVLDHKNFSTVANILNISQPAVSKQIKTLEVELGITLLDRETLEPTEAGRLVYQQGRHFLYDWEVLVEECRRLQGELTGVIKIGASTVPGTYIIPQLLRKFLDKHPNVDIQLSIHESDEIKDLIREGSIDIGFVGSEPIGEEIISHIVKSDHFILIGPNASEKITNLNTLKNLPFIFRTEKSGTWQGVVKSLASMGISTNELQCIARVKSTEAVISMVEANLGYSVVSSIAATKAVEQGRVKLIQQLPFKRNFYLTYVQTKKIHPAIVSLVSICSEETIGK</sequence>
<keyword evidence="7" id="KW-1185">Reference proteome</keyword>
<dbReference type="Gene3D" id="3.40.190.290">
    <property type="match status" value="1"/>
</dbReference>
<dbReference type="GO" id="GO:0000976">
    <property type="term" value="F:transcription cis-regulatory region binding"/>
    <property type="evidence" value="ECO:0007669"/>
    <property type="project" value="TreeGrafter"/>
</dbReference>
<dbReference type="Gene3D" id="1.10.10.10">
    <property type="entry name" value="Winged helix-like DNA-binding domain superfamily/Winged helix DNA-binding domain"/>
    <property type="match status" value="1"/>
</dbReference>
<dbReference type="InterPro" id="IPR047788">
    <property type="entry name" value="LysR-like_Sec_metab"/>
</dbReference>
<reference evidence="6 7" key="1">
    <citation type="submission" date="2016-10" db="EMBL/GenBank/DDBJ databases">
        <title>Draft genome sequences of four alkaliphilic bacteria belonging to the Anaerobacillus genus.</title>
        <authorList>
            <person name="Bassil N.M."/>
            <person name="Lloyd J.R."/>
        </authorList>
    </citation>
    <scope>NUCLEOTIDE SEQUENCE [LARGE SCALE GENOMIC DNA]</scope>
    <source>
        <strain evidence="6 7">DSM 22531</strain>
    </source>
</reference>
<evidence type="ECO:0000256" key="3">
    <source>
        <dbReference type="ARBA" id="ARBA00023125"/>
    </source>
</evidence>
<protein>
    <submittedName>
        <fullName evidence="6">LysR family transcriptional regulator</fullName>
    </submittedName>
</protein>
<dbReference type="InterPro" id="IPR036390">
    <property type="entry name" value="WH_DNA-bd_sf"/>
</dbReference>
<dbReference type="SUPFAM" id="SSF53850">
    <property type="entry name" value="Periplasmic binding protein-like II"/>
    <property type="match status" value="1"/>
</dbReference>
<dbReference type="PRINTS" id="PR00039">
    <property type="entry name" value="HTHLYSR"/>
</dbReference>
<dbReference type="OrthoDB" id="63123at2"/>
<dbReference type="PROSITE" id="PS50931">
    <property type="entry name" value="HTH_LYSR"/>
    <property type="match status" value="1"/>
</dbReference>
<keyword evidence="2" id="KW-0805">Transcription regulation</keyword>
<dbReference type="InterPro" id="IPR000847">
    <property type="entry name" value="LysR_HTH_N"/>
</dbReference>
<dbReference type="Proteomes" id="UP000180057">
    <property type="component" value="Unassembled WGS sequence"/>
</dbReference>
<evidence type="ECO:0000259" key="5">
    <source>
        <dbReference type="PROSITE" id="PS50931"/>
    </source>
</evidence>
<keyword evidence="3" id="KW-0238">DNA-binding</keyword>
<dbReference type="PANTHER" id="PTHR30126:SF40">
    <property type="entry name" value="HTH-TYPE TRANSCRIPTIONAL REGULATOR GLTR"/>
    <property type="match status" value="1"/>
</dbReference>
<evidence type="ECO:0000313" key="6">
    <source>
        <dbReference type="EMBL" id="OIJ19003.1"/>
    </source>
</evidence>
<gene>
    <name evidence="6" type="ORF">BKP45_14870</name>
</gene>
<name>A0A1S2M3I2_9BACI</name>